<comment type="caution">
    <text evidence="1">The sequence shown here is derived from an EMBL/GenBank/DDBJ whole genome shotgun (WGS) entry which is preliminary data.</text>
</comment>
<sequence>MSDEIRFASEHIRACSVSGLPDVSYKRRLLRPGLTVQIESTGPGARLVQNAHCSVAAMRVSDDQPVLNGGATPDTVVPGTNGTHATMVWHFNELSLPHCGEFYYVIQVFAYDGVSSHFTPLLTDISEVVRIVED</sequence>
<reference evidence="1 2" key="1">
    <citation type="submission" date="2018-08" db="EMBL/GenBank/DDBJ databases">
        <title>Draft genome of the lignicolous fungus Coniochaeta pulveracea.</title>
        <authorList>
            <person name="Borstlap C.J."/>
            <person name="De Witt R.N."/>
            <person name="Botha A."/>
            <person name="Volschenk H."/>
        </authorList>
    </citation>
    <scope>NUCLEOTIDE SEQUENCE [LARGE SCALE GENOMIC DNA]</scope>
    <source>
        <strain evidence="1 2">CAB683</strain>
    </source>
</reference>
<protein>
    <submittedName>
        <fullName evidence="1">Uncharacterized protein</fullName>
    </submittedName>
</protein>
<gene>
    <name evidence="1" type="ORF">DL546_005092</name>
</gene>
<dbReference type="EMBL" id="QVQW01000007">
    <property type="protein sequence ID" value="RKU47757.1"/>
    <property type="molecule type" value="Genomic_DNA"/>
</dbReference>
<dbReference type="Proteomes" id="UP000275385">
    <property type="component" value="Unassembled WGS sequence"/>
</dbReference>
<dbReference type="AlphaFoldDB" id="A0A420YIQ8"/>
<accession>A0A420YIQ8</accession>
<organism evidence="1 2">
    <name type="scientific">Coniochaeta pulveracea</name>
    <dbReference type="NCBI Taxonomy" id="177199"/>
    <lineage>
        <taxon>Eukaryota</taxon>
        <taxon>Fungi</taxon>
        <taxon>Dikarya</taxon>
        <taxon>Ascomycota</taxon>
        <taxon>Pezizomycotina</taxon>
        <taxon>Sordariomycetes</taxon>
        <taxon>Sordariomycetidae</taxon>
        <taxon>Coniochaetales</taxon>
        <taxon>Coniochaetaceae</taxon>
        <taxon>Coniochaeta</taxon>
    </lineage>
</organism>
<proteinExistence type="predicted"/>
<name>A0A420YIQ8_9PEZI</name>
<evidence type="ECO:0000313" key="1">
    <source>
        <dbReference type="EMBL" id="RKU47757.1"/>
    </source>
</evidence>
<keyword evidence="2" id="KW-1185">Reference proteome</keyword>
<evidence type="ECO:0000313" key="2">
    <source>
        <dbReference type="Proteomes" id="UP000275385"/>
    </source>
</evidence>